<dbReference type="EMBL" id="AFEU01000001">
    <property type="protein sequence ID" value="EIJ81984.1"/>
    <property type="molecule type" value="Genomic_DNA"/>
</dbReference>
<organism evidence="1 2">
    <name type="scientific">Bacillus methanolicus PB1</name>
    <dbReference type="NCBI Taxonomy" id="997296"/>
    <lineage>
        <taxon>Bacteria</taxon>
        <taxon>Bacillati</taxon>
        <taxon>Bacillota</taxon>
        <taxon>Bacilli</taxon>
        <taxon>Bacillales</taxon>
        <taxon>Bacillaceae</taxon>
        <taxon>Bacillus</taxon>
    </lineage>
</organism>
<name>I3E663_BACMT</name>
<dbReference type="PATRIC" id="fig|997296.3.peg.779"/>
<comment type="caution">
    <text evidence="1">The sequence shown here is derived from an EMBL/GenBank/DDBJ whole genome shotgun (WGS) entry which is preliminary data.</text>
</comment>
<evidence type="ECO:0000313" key="1">
    <source>
        <dbReference type="EMBL" id="EIJ81984.1"/>
    </source>
</evidence>
<protein>
    <submittedName>
        <fullName evidence="1">Uncharacterized protein</fullName>
    </submittedName>
</protein>
<accession>I3E663</accession>
<keyword evidence="2" id="KW-1185">Reference proteome</keyword>
<proteinExistence type="predicted"/>
<dbReference type="AlphaFoldDB" id="I3E663"/>
<gene>
    <name evidence="1" type="ORF">PB1_03565</name>
</gene>
<reference evidence="1 2" key="1">
    <citation type="journal article" date="2012" name="Appl. Environ. Microbiol.">
        <title>Genome Sequence of Thermotolerant Bacillus methanolicus: Features and Regulation Related to Methylotrophy and Production of L-Lysine and L-Glutamate from Methanol.</title>
        <authorList>
            <person name="Heggeset T.M."/>
            <person name="Krog A."/>
            <person name="Balzer S."/>
            <person name="Wentzel A."/>
            <person name="Ellingsen T.E."/>
            <person name="Brautaset T."/>
        </authorList>
    </citation>
    <scope>NUCLEOTIDE SEQUENCE [LARGE SCALE GENOMIC DNA]</scope>
    <source>
        <strain evidence="1 2">PB1</strain>
    </source>
</reference>
<dbReference type="Proteomes" id="UP000010523">
    <property type="component" value="Unassembled WGS sequence"/>
</dbReference>
<sequence>MDYYDDYSPYMMIDHLKLEDGYPKTYSNHECPHLFYCPKCGFEDVKLIKEQGADLKPKGQTP</sequence>
<evidence type="ECO:0000313" key="2">
    <source>
        <dbReference type="Proteomes" id="UP000010523"/>
    </source>
</evidence>